<accession>A0A6V8L7I3</accession>
<gene>
    <name evidence="1" type="ORF">Prum_058760</name>
</gene>
<keyword evidence="2" id="KW-1185">Reference proteome</keyword>
<name>A0A6V8L7I3_9ACTN</name>
<reference evidence="1 2" key="1">
    <citation type="submission" date="2020-03" db="EMBL/GenBank/DDBJ databases">
        <title>Whole genome shotgun sequence of Phytohabitans rumicis NBRC 108638.</title>
        <authorList>
            <person name="Komaki H."/>
            <person name="Tamura T."/>
        </authorList>
    </citation>
    <scope>NUCLEOTIDE SEQUENCE [LARGE SCALE GENOMIC DNA]</scope>
    <source>
        <strain evidence="1 2">NBRC 108638</strain>
    </source>
</reference>
<dbReference type="Proteomes" id="UP000482960">
    <property type="component" value="Unassembled WGS sequence"/>
</dbReference>
<evidence type="ECO:0000313" key="1">
    <source>
        <dbReference type="EMBL" id="GFJ92234.1"/>
    </source>
</evidence>
<dbReference type="EMBL" id="BLPG01000001">
    <property type="protein sequence ID" value="GFJ92234.1"/>
    <property type="molecule type" value="Genomic_DNA"/>
</dbReference>
<dbReference type="RefSeq" id="WP_173079166.1">
    <property type="nucleotide sequence ID" value="NZ_BAABJB010000013.1"/>
</dbReference>
<organism evidence="1 2">
    <name type="scientific">Phytohabitans rumicis</name>
    <dbReference type="NCBI Taxonomy" id="1076125"/>
    <lineage>
        <taxon>Bacteria</taxon>
        <taxon>Bacillati</taxon>
        <taxon>Actinomycetota</taxon>
        <taxon>Actinomycetes</taxon>
        <taxon>Micromonosporales</taxon>
        <taxon>Micromonosporaceae</taxon>
    </lineage>
</organism>
<comment type="caution">
    <text evidence="1">The sequence shown here is derived from an EMBL/GenBank/DDBJ whole genome shotgun (WGS) entry which is preliminary data.</text>
</comment>
<dbReference type="AlphaFoldDB" id="A0A6V8L7I3"/>
<reference evidence="1 2" key="2">
    <citation type="submission" date="2020-03" db="EMBL/GenBank/DDBJ databases">
        <authorList>
            <person name="Ichikawa N."/>
            <person name="Kimura A."/>
            <person name="Kitahashi Y."/>
            <person name="Uohara A."/>
        </authorList>
    </citation>
    <scope>NUCLEOTIDE SEQUENCE [LARGE SCALE GENOMIC DNA]</scope>
    <source>
        <strain evidence="1 2">NBRC 108638</strain>
    </source>
</reference>
<protein>
    <submittedName>
        <fullName evidence="1">Uncharacterized protein</fullName>
    </submittedName>
</protein>
<proteinExistence type="predicted"/>
<evidence type="ECO:0000313" key="2">
    <source>
        <dbReference type="Proteomes" id="UP000482960"/>
    </source>
</evidence>
<sequence>MTNRPNAEVSSAAVAVAAQRIAAYADKHDLPITPAHCEELAEDLLRAYQEFVAQQSSAPAGPSADT</sequence>